<keyword evidence="11" id="KW-0812">Transmembrane</keyword>
<protein>
    <recommendedName>
        <fullName evidence="3">palmitoyl-protein hydrolase</fullName>
        <ecNumber evidence="3">3.1.2.22</ecNumber>
    </recommendedName>
    <alternativeName>
        <fullName evidence="8">Palmitoyl-protein hydrolase</fullName>
    </alternativeName>
</protein>
<evidence type="ECO:0000256" key="6">
    <source>
        <dbReference type="ARBA" id="ARBA00022832"/>
    </source>
</evidence>
<evidence type="ECO:0000256" key="10">
    <source>
        <dbReference type="ARBA" id="ARBA00048656"/>
    </source>
</evidence>
<comment type="similarity">
    <text evidence="2">Belongs to the AB hydrolase superfamily. AB hydrolase 2 family.</text>
</comment>
<dbReference type="PANTHER" id="PTHR10655">
    <property type="entry name" value="LYSOPHOSPHOLIPASE-RELATED"/>
    <property type="match status" value="1"/>
</dbReference>
<dbReference type="InterPro" id="IPR003140">
    <property type="entry name" value="PLipase/COase/thioEstase"/>
</dbReference>
<keyword evidence="4" id="KW-0963">Cytoplasm</keyword>
<feature type="transmembrane region" description="Helical" evidence="11">
    <location>
        <begin position="12"/>
        <end position="35"/>
    </location>
</feature>
<dbReference type="EMBL" id="BDGG01000005">
    <property type="protein sequence ID" value="GAU99430.1"/>
    <property type="molecule type" value="Genomic_DNA"/>
</dbReference>
<evidence type="ECO:0000256" key="11">
    <source>
        <dbReference type="SAM" id="Phobius"/>
    </source>
</evidence>
<dbReference type="InterPro" id="IPR050565">
    <property type="entry name" value="LYPA1-2/EST-like"/>
</dbReference>
<proteinExistence type="inferred from homology"/>
<evidence type="ECO:0000256" key="7">
    <source>
        <dbReference type="ARBA" id="ARBA00023098"/>
    </source>
</evidence>
<dbReference type="GO" id="GO:0008474">
    <property type="term" value="F:palmitoyl-(protein) hydrolase activity"/>
    <property type="evidence" value="ECO:0007669"/>
    <property type="project" value="UniProtKB-EC"/>
</dbReference>
<comment type="catalytic activity">
    <reaction evidence="9">
        <text>S-hexadecanoyl-L-cysteinyl-[protein] + H2O = L-cysteinyl-[protein] + hexadecanoate + H(+)</text>
        <dbReference type="Rhea" id="RHEA:19233"/>
        <dbReference type="Rhea" id="RHEA-COMP:10131"/>
        <dbReference type="Rhea" id="RHEA-COMP:11032"/>
        <dbReference type="ChEBI" id="CHEBI:7896"/>
        <dbReference type="ChEBI" id="CHEBI:15377"/>
        <dbReference type="ChEBI" id="CHEBI:15378"/>
        <dbReference type="ChEBI" id="CHEBI:29950"/>
        <dbReference type="ChEBI" id="CHEBI:74151"/>
        <dbReference type="EC" id="3.1.2.22"/>
    </reaction>
</comment>
<reference evidence="13 14" key="1">
    <citation type="journal article" date="2016" name="Nat. Commun.">
        <title>Extremotolerant tardigrade genome and improved radiotolerance of human cultured cells by tardigrade-unique protein.</title>
        <authorList>
            <person name="Hashimoto T."/>
            <person name="Horikawa D.D."/>
            <person name="Saito Y."/>
            <person name="Kuwahara H."/>
            <person name="Kozuka-Hata H."/>
            <person name="Shin-I T."/>
            <person name="Minakuchi Y."/>
            <person name="Ohishi K."/>
            <person name="Motoyama A."/>
            <person name="Aizu T."/>
            <person name="Enomoto A."/>
            <person name="Kondo K."/>
            <person name="Tanaka S."/>
            <person name="Hara Y."/>
            <person name="Koshikawa S."/>
            <person name="Sagara H."/>
            <person name="Miura T."/>
            <person name="Yokobori S."/>
            <person name="Miyagawa K."/>
            <person name="Suzuki Y."/>
            <person name="Kubo T."/>
            <person name="Oyama M."/>
            <person name="Kohara Y."/>
            <person name="Fujiyama A."/>
            <person name="Arakawa K."/>
            <person name="Katayama T."/>
            <person name="Toyoda A."/>
            <person name="Kunieda T."/>
        </authorList>
    </citation>
    <scope>NUCLEOTIDE SEQUENCE [LARGE SCALE GENOMIC DNA]</scope>
    <source>
        <strain evidence="13 14">YOKOZUNA-1</strain>
    </source>
</reference>
<dbReference type="Gene3D" id="3.40.50.1820">
    <property type="entry name" value="alpha/beta hydrolase"/>
    <property type="match status" value="1"/>
</dbReference>
<dbReference type="EC" id="3.1.2.22" evidence="3"/>
<dbReference type="GO" id="GO:0005737">
    <property type="term" value="C:cytoplasm"/>
    <property type="evidence" value="ECO:0007669"/>
    <property type="project" value="UniProtKB-SubCell"/>
</dbReference>
<evidence type="ECO:0000256" key="8">
    <source>
        <dbReference type="ARBA" id="ARBA00031195"/>
    </source>
</evidence>
<comment type="catalytic activity">
    <reaction evidence="10">
        <text>1-hexadecanoyl-sn-glycero-3-phosphocholine + H2O = sn-glycerol 3-phosphocholine + hexadecanoate + H(+)</text>
        <dbReference type="Rhea" id="RHEA:40435"/>
        <dbReference type="ChEBI" id="CHEBI:7896"/>
        <dbReference type="ChEBI" id="CHEBI:15377"/>
        <dbReference type="ChEBI" id="CHEBI:15378"/>
        <dbReference type="ChEBI" id="CHEBI:16870"/>
        <dbReference type="ChEBI" id="CHEBI:72998"/>
    </reaction>
    <physiologicalReaction direction="left-to-right" evidence="10">
        <dbReference type="Rhea" id="RHEA:40436"/>
    </physiologicalReaction>
</comment>
<comment type="subcellular location">
    <subcellularLocation>
        <location evidence="1">Cytoplasm</location>
    </subcellularLocation>
</comment>
<keyword evidence="5" id="KW-0378">Hydrolase</keyword>
<gene>
    <name evidence="13" type="primary">RvY_10435-1</name>
    <name evidence="13" type="synonym">RvY_10435.1</name>
    <name evidence="13" type="ORF">RvY_10435</name>
</gene>
<organism evidence="13 14">
    <name type="scientific">Ramazzottius varieornatus</name>
    <name type="common">Water bear</name>
    <name type="synonym">Tardigrade</name>
    <dbReference type="NCBI Taxonomy" id="947166"/>
    <lineage>
        <taxon>Eukaryota</taxon>
        <taxon>Metazoa</taxon>
        <taxon>Ecdysozoa</taxon>
        <taxon>Tardigrada</taxon>
        <taxon>Eutardigrada</taxon>
        <taxon>Parachela</taxon>
        <taxon>Hypsibioidea</taxon>
        <taxon>Ramazzottiidae</taxon>
        <taxon>Ramazzottius</taxon>
    </lineage>
</organism>
<dbReference type="Pfam" id="PF02230">
    <property type="entry name" value="Abhydrolase_2"/>
    <property type="match status" value="1"/>
</dbReference>
<dbReference type="InterPro" id="IPR029058">
    <property type="entry name" value="AB_hydrolase_fold"/>
</dbReference>
<dbReference type="GO" id="GO:0052689">
    <property type="term" value="F:carboxylic ester hydrolase activity"/>
    <property type="evidence" value="ECO:0007669"/>
    <property type="project" value="TreeGrafter"/>
</dbReference>
<dbReference type="FunFam" id="3.40.50.1820:FF:000010">
    <property type="entry name" value="Acyl-protein thioesterase 2"/>
    <property type="match status" value="1"/>
</dbReference>
<evidence type="ECO:0000256" key="5">
    <source>
        <dbReference type="ARBA" id="ARBA00022801"/>
    </source>
</evidence>
<evidence type="ECO:0000256" key="3">
    <source>
        <dbReference type="ARBA" id="ARBA00012423"/>
    </source>
</evidence>
<keyword evidence="11" id="KW-0472">Membrane</keyword>
<accession>A0A1D1VEU5</accession>
<dbReference type="AlphaFoldDB" id="A0A1D1VEU5"/>
<keyword evidence="11" id="KW-1133">Transmembrane helix</keyword>
<evidence type="ECO:0000256" key="1">
    <source>
        <dbReference type="ARBA" id="ARBA00004496"/>
    </source>
</evidence>
<dbReference type="OrthoDB" id="2418081at2759"/>
<dbReference type="PANTHER" id="PTHR10655:SF68">
    <property type="entry name" value="PALMITOYL-PROTEIN HYDROLASE"/>
    <property type="match status" value="1"/>
</dbReference>
<name>A0A1D1VEU5_RAMVA</name>
<evidence type="ECO:0000256" key="4">
    <source>
        <dbReference type="ARBA" id="ARBA00022490"/>
    </source>
</evidence>
<comment type="caution">
    <text evidence="13">The sequence shown here is derived from an EMBL/GenBank/DDBJ whole genome shotgun (WGS) entry which is preliminary data.</text>
</comment>
<keyword evidence="7" id="KW-0443">Lipid metabolism</keyword>
<dbReference type="Proteomes" id="UP000186922">
    <property type="component" value="Unassembled WGS sequence"/>
</dbReference>
<evidence type="ECO:0000313" key="14">
    <source>
        <dbReference type="Proteomes" id="UP000186922"/>
    </source>
</evidence>
<evidence type="ECO:0000313" key="13">
    <source>
        <dbReference type="EMBL" id="GAU99430.1"/>
    </source>
</evidence>
<dbReference type="SUPFAM" id="SSF53474">
    <property type="entry name" value="alpha/beta-Hydrolases"/>
    <property type="match status" value="1"/>
</dbReference>
<evidence type="ECO:0000256" key="9">
    <source>
        <dbReference type="ARBA" id="ARBA00047337"/>
    </source>
</evidence>
<dbReference type="GO" id="GO:0006631">
    <property type="term" value="P:fatty acid metabolic process"/>
    <property type="evidence" value="ECO:0007669"/>
    <property type="project" value="UniProtKB-KW"/>
</dbReference>
<keyword evidence="6" id="KW-0276">Fatty acid metabolism</keyword>
<keyword evidence="14" id="KW-1185">Reference proteome</keyword>
<evidence type="ECO:0000256" key="2">
    <source>
        <dbReference type="ARBA" id="ARBA00006499"/>
    </source>
</evidence>
<feature type="domain" description="Phospholipase/carboxylesterase/thioesterase" evidence="12">
    <location>
        <begin position="56"/>
        <end position="267"/>
    </location>
</feature>
<sequence length="269" mass="28822">MLSSTIPLPKRSIAAGVISSCAAAFLLVYQTSWWMGTSLSSTRKMATATRPRRPNTYITNPTGKHTGTVIFFHGLGDTGAGWSAAMEEIREPHIKYICPTALPMPVTLNGGMRMPSWFDLFNLQIGGKEDTEGIKKVVKEIVSEMVAEEEADGIPSNRVLIGGFSQGGALALYAALTLQRPLAGAMALSSWLPLAGDFPKVASANKDIPILLCHGDSDSLVSPDIGRLTKEKMGAFVPNITAKIYRGLGHSSSPEEMRDVKAFIATCLP</sequence>
<evidence type="ECO:0000259" key="12">
    <source>
        <dbReference type="Pfam" id="PF02230"/>
    </source>
</evidence>
<dbReference type="STRING" id="947166.A0A1D1VEU5"/>